<dbReference type="SMART" id="SM00382">
    <property type="entry name" value="AAA"/>
    <property type="match status" value="1"/>
</dbReference>
<feature type="transmembrane region" description="Helical" evidence="9">
    <location>
        <begin position="484"/>
        <end position="506"/>
    </location>
</feature>
<feature type="transmembrane region" description="Helical" evidence="9">
    <location>
        <begin position="512"/>
        <end position="535"/>
    </location>
</feature>
<dbReference type="GO" id="GO:0005524">
    <property type="term" value="F:ATP binding"/>
    <property type="evidence" value="ECO:0007669"/>
    <property type="project" value="UniProtKB-KW"/>
</dbReference>
<feature type="transmembrane region" description="Helical" evidence="9">
    <location>
        <begin position="373"/>
        <end position="394"/>
    </location>
</feature>
<keyword evidence="7 9" id="KW-1133">Transmembrane helix</keyword>
<evidence type="ECO:0000256" key="9">
    <source>
        <dbReference type="SAM" id="Phobius"/>
    </source>
</evidence>
<evidence type="ECO:0000256" key="7">
    <source>
        <dbReference type="ARBA" id="ARBA00022989"/>
    </source>
</evidence>
<evidence type="ECO:0000256" key="8">
    <source>
        <dbReference type="ARBA" id="ARBA00023136"/>
    </source>
</evidence>
<dbReference type="PROSITE" id="PS50893">
    <property type="entry name" value="ABC_TRANSPORTER_2"/>
    <property type="match status" value="1"/>
</dbReference>
<comment type="similarity">
    <text evidence="2">Belongs to the ABC transporter superfamily. ABCG family. Eye pigment precursor importer (TC 3.A.1.204) subfamily.</text>
</comment>
<evidence type="ECO:0000256" key="3">
    <source>
        <dbReference type="ARBA" id="ARBA00022448"/>
    </source>
</evidence>
<dbReference type="InterPro" id="IPR003439">
    <property type="entry name" value="ABC_transporter-like_ATP-bd"/>
</dbReference>
<dbReference type="Pfam" id="PF01061">
    <property type="entry name" value="ABC2_membrane"/>
    <property type="match status" value="1"/>
</dbReference>
<proteinExistence type="inferred from homology"/>
<dbReference type="Gene3D" id="3.40.50.300">
    <property type="entry name" value="P-loop containing nucleotide triphosphate hydrolases"/>
    <property type="match status" value="1"/>
</dbReference>
<dbReference type="Pfam" id="PF00005">
    <property type="entry name" value="ABC_tran"/>
    <property type="match status" value="1"/>
</dbReference>
<keyword evidence="12" id="KW-1185">Reference proteome</keyword>
<dbReference type="PROSITE" id="PS00211">
    <property type="entry name" value="ABC_TRANSPORTER_1"/>
    <property type="match status" value="1"/>
</dbReference>
<dbReference type="EMBL" id="CM029049">
    <property type="protein sequence ID" value="KAG2570501.1"/>
    <property type="molecule type" value="Genomic_DNA"/>
</dbReference>
<keyword evidence="5" id="KW-0547">Nucleotide-binding</keyword>
<dbReference type="Pfam" id="PF19055">
    <property type="entry name" value="ABC2_membrane_7"/>
    <property type="match status" value="1"/>
</dbReference>
<evidence type="ECO:0000313" key="12">
    <source>
        <dbReference type="Proteomes" id="UP000823388"/>
    </source>
</evidence>
<name>A0A8T0Q6H7_PANVG</name>
<dbReference type="InterPro" id="IPR027417">
    <property type="entry name" value="P-loop_NTPase"/>
</dbReference>
<dbReference type="GO" id="GO:0016020">
    <property type="term" value="C:membrane"/>
    <property type="evidence" value="ECO:0007669"/>
    <property type="project" value="UniProtKB-SubCell"/>
</dbReference>
<accession>A0A8T0Q6H7</accession>
<evidence type="ECO:0000256" key="6">
    <source>
        <dbReference type="ARBA" id="ARBA00022840"/>
    </source>
</evidence>
<dbReference type="InterPro" id="IPR052215">
    <property type="entry name" value="Plant_ABCG"/>
</dbReference>
<feature type="transmembrane region" description="Helical" evidence="9">
    <location>
        <begin position="600"/>
        <end position="621"/>
    </location>
</feature>
<evidence type="ECO:0000256" key="4">
    <source>
        <dbReference type="ARBA" id="ARBA00022692"/>
    </source>
</evidence>
<feature type="transmembrane region" description="Helical" evidence="9">
    <location>
        <begin position="406"/>
        <end position="428"/>
    </location>
</feature>
<evidence type="ECO:0000256" key="5">
    <source>
        <dbReference type="ARBA" id="ARBA00022741"/>
    </source>
</evidence>
<dbReference type="SUPFAM" id="SSF52540">
    <property type="entry name" value="P-loop containing nucleoside triphosphate hydrolases"/>
    <property type="match status" value="1"/>
</dbReference>
<dbReference type="AlphaFoldDB" id="A0A8T0Q6H7"/>
<feature type="domain" description="ABC transporter" evidence="10">
    <location>
        <begin position="35"/>
        <end position="279"/>
    </location>
</feature>
<dbReference type="Proteomes" id="UP000823388">
    <property type="component" value="Chromosome 7K"/>
</dbReference>
<evidence type="ECO:0000256" key="1">
    <source>
        <dbReference type="ARBA" id="ARBA00004141"/>
    </source>
</evidence>
<dbReference type="InterPro" id="IPR013525">
    <property type="entry name" value="ABC2_TM"/>
</dbReference>
<evidence type="ECO:0000256" key="2">
    <source>
        <dbReference type="ARBA" id="ARBA00005814"/>
    </source>
</evidence>
<dbReference type="PANTHER" id="PTHR48042:SF13">
    <property type="entry name" value="OS07G0288700 PROTEIN"/>
    <property type="match status" value="1"/>
</dbReference>
<dbReference type="PANTHER" id="PTHR48042">
    <property type="entry name" value="ABC TRANSPORTER G FAMILY MEMBER 11"/>
    <property type="match status" value="1"/>
</dbReference>
<dbReference type="InterPro" id="IPR003593">
    <property type="entry name" value="AAA+_ATPase"/>
</dbReference>
<dbReference type="GO" id="GO:0016887">
    <property type="term" value="F:ATP hydrolysis activity"/>
    <property type="evidence" value="ECO:0007669"/>
    <property type="project" value="InterPro"/>
</dbReference>
<sequence length="638" mass="69991">MAVSSAMLRRWTPSPCPTTSLNVGGEHETGHGVFLTWRDVSVTAVDENGRHKQILDRITGCARPGQVLALMGASGSGKTTLLDTLSGRLGVDMNGTGDILINGRRKRLSYGTLAYVTQENTLMTTLTVSEAIRYSALLQLPGSMPLAKKLTRADRAIWEMGLGAVASSRIGGRVCKGISGGERKRVSICMELLASPRLLFLDEPTSGLDSAAAYHVLAHIARLARTTGTTVVAAVHQPSTEVFDLFHGLCLLANGRMVYFGPTPEAAEFFTANGFPCPLRRNPSDHYLRIINKDFDEEIKNGSSLKSPSAAEAIETLINSFRSLHSLATNIQTIGTENDVPPLIKERQAGFFIKLLVLIRRSCVNMHRDIGYYWLRFAIFTCVCLCIGSIFYNIGDTSMGSIQARVSLIMCITTILTMTSLGGFPSFAEDMKVFRKERLNGHYGATAFVIANTLSSAPFLGLMCIIPGAIIYYMTGLQRGMDHFIYFVAVLWANTMLVEGLMMTVAAMVPDILLGVALGSGIQALLLLSCGFFRFPDDLPKPIWKYPMYFISYHKYGMQGLYKNEFLGLAFGDQLNPNGLLTGGDHVLKRLQVEMGYSKWVDLAILCAMVIIYRATFLAMIKLAETRGPIIKCRCMKV</sequence>
<feature type="transmembrane region" description="Helical" evidence="9">
    <location>
        <begin position="448"/>
        <end position="472"/>
    </location>
</feature>
<keyword evidence="3" id="KW-0813">Transport</keyword>
<protein>
    <recommendedName>
        <fullName evidence="10">ABC transporter domain-containing protein</fullName>
    </recommendedName>
</protein>
<dbReference type="InterPro" id="IPR043926">
    <property type="entry name" value="ABCG_dom"/>
</dbReference>
<evidence type="ECO:0000313" key="11">
    <source>
        <dbReference type="EMBL" id="KAG2570501.1"/>
    </source>
</evidence>
<comment type="caution">
    <text evidence="11">The sequence shown here is derived from an EMBL/GenBank/DDBJ whole genome shotgun (WGS) entry which is preliminary data.</text>
</comment>
<dbReference type="InterPro" id="IPR017871">
    <property type="entry name" value="ABC_transporter-like_CS"/>
</dbReference>
<comment type="subcellular location">
    <subcellularLocation>
        <location evidence="1">Membrane</location>
        <topology evidence="1">Multi-pass membrane protein</topology>
    </subcellularLocation>
</comment>
<organism evidence="11 12">
    <name type="scientific">Panicum virgatum</name>
    <name type="common">Blackwell switchgrass</name>
    <dbReference type="NCBI Taxonomy" id="38727"/>
    <lineage>
        <taxon>Eukaryota</taxon>
        <taxon>Viridiplantae</taxon>
        <taxon>Streptophyta</taxon>
        <taxon>Embryophyta</taxon>
        <taxon>Tracheophyta</taxon>
        <taxon>Spermatophyta</taxon>
        <taxon>Magnoliopsida</taxon>
        <taxon>Liliopsida</taxon>
        <taxon>Poales</taxon>
        <taxon>Poaceae</taxon>
        <taxon>PACMAD clade</taxon>
        <taxon>Panicoideae</taxon>
        <taxon>Panicodae</taxon>
        <taxon>Paniceae</taxon>
        <taxon>Panicinae</taxon>
        <taxon>Panicum</taxon>
        <taxon>Panicum sect. Hiantes</taxon>
    </lineage>
</organism>
<reference evidence="11" key="1">
    <citation type="submission" date="2020-05" db="EMBL/GenBank/DDBJ databases">
        <title>WGS assembly of Panicum virgatum.</title>
        <authorList>
            <person name="Lovell J.T."/>
            <person name="Jenkins J."/>
            <person name="Shu S."/>
            <person name="Juenger T.E."/>
            <person name="Schmutz J."/>
        </authorList>
    </citation>
    <scope>NUCLEOTIDE SEQUENCE</scope>
    <source>
        <strain evidence="11">AP13</strain>
    </source>
</reference>
<evidence type="ECO:0000259" key="10">
    <source>
        <dbReference type="PROSITE" id="PS50893"/>
    </source>
</evidence>
<keyword evidence="8 9" id="KW-0472">Membrane</keyword>
<keyword evidence="6" id="KW-0067">ATP-binding</keyword>
<keyword evidence="4 9" id="KW-0812">Transmembrane</keyword>
<gene>
    <name evidence="11" type="ORF">PVAP13_7KG004709</name>
</gene>
<dbReference type="GO" id="GO:0140359">
    <property type="term" value="F:ABC-type transporter activity"/>
    <property type="evidence" value="ECO:0007669"/>
    <property type="project" value="InterPro"/>
</dbReference>